<dbReference type="Proteomes" id="UP000219494">
    <property type="component" value="Unassembled WGS sequence"/>
</dbReference>
<sequence length="76" mass="8565">MTTSDLADLLIAQLLKREGGTKRRWRQVVGAVRWHDPATHPHCNWSLEPGGSARESEAVETLLDELRLRHPIVTQG</sequence>
<dbReference type="AlphaFoldDB" id="A0A285R5S3"/>
<evidence type="ECO:0000313" key="1">
    <source>
        <dbReference type="EMBL" id="SOB87702.1"/>
    </source>
</evidence>
<evidence type="ECO:0000313" key="2">
    <source>
        <dbReference type="Proteomes" id="UP000219494"/>
    </source>
</evidence>
<keyword evidence="2" id="KW-1185">Reference proteome</keyword>
<organism evidence="1 2">
    <name type="scientific">Sphingomonas guangdongensis</name>
    <dbReference type="NCBI Taxonomy" id="1141890"/>
    <lineage>
        <taxon>Bacteria</taxon>
        <taxon>Pseudomonadati</taxon>
        <taxon>Pseudomonadota</taxon>
        <taxon>Alphaproteobacteria</taxon>
        <taxon>Sphingomonadales</taxon>
        <taxon>Sphingomonadaceae</taxon>
        <taxon>Sphingomonas</taxon>
    </lineage>
</organism>
<dbReference type="OrthoDB" id="7507752at2"/>
<dbReference type="EMBL" id="OBMI01000003">
    <property type="protein sequence ID" value="SOB87702.1"/>
    <property type="molecule type" value="Genomic_DNA"/>
</dbReference>
<protein>
    <submittedName>
        <fullName evidence="1">Uncharacterized protein</fullName>
    </submittedName>
</protein>
<dbReference type="RefSeq" id="WP_097064662.1">
    <property type="nucleotide sequence ID" value="NZ_OBMI01000003.1"/>
</dbReference>
<gene>
    <name evidence="1" type="ORF">SAMN06297144_2838</name>
</gene>
<accession>A0A285R5S3</accession>
<name>A0A285R5S3_9SPHN</name>
<proteinExistence type="predicted"/>
<reference evidence="1 2" key="1">
    <citation type="submission" date="2017-07" db="EMBL/GenBank/DDBJ databases">
        <authorList>
            <person name="Sun Z.S."/>
            <person name="Albrecht U."/>
            <person name="Echele G."/>
            <person name="Lee C.C."/>
        </authorList>
    </citation>
    <scope>NUCLEOTIDE SEQUENCE [LARGE SCALE GENOMIC DNA]</scope>
    <source>
        <strain evidence="1 2">CGMCC 1.12672</strain>
    </source>
</reference>